<evidence type="ECO:0000256" key="2">
    <source>
        <dbReference type="SAM" id="Phobius"/>
    </source>
</evidence>
<keyword evidence="2" id="KW-1133">Transmembrane helix</keyword>
<feature type="region of interest" description="Disordered" evidence="1">
    <location>
        <begin position="321"/>
        <end position="347"/>
    </location>
</feature>
<evidence type="ECO:0000256" key="1">
    <source>
        <dbReference type="SAM" id="MobiDB-lite"/>
    </source>
</evidence>
<gene>
    <name evidence="3" type="ORF">VNI00_013930</name>
</gene>
<dbReference type="Gene3D" id="2.60.120.260">
    <property type="entry name" value="Galactose-binding domain-like"/>
    <property type="match status" value="2"/>
</dbReference>
<organism evidence="3 4">
    <name type="scientific">Paramarasmius palmivorus</name>
    <dbReference type="NCBI Taxonomy" id="297713"/>
    <lineage>
        <taxon>Eukaryota</taxon>
        <taxon>Fungi</taxon>
        <taxon>Dikarya</taxon>
        <taxon>Basidiomycota</taxon>
        <taxon>Agaricomycotina</taxon>
        <taxon>Agaricomycetes</taxon>
        <taxon>Agaricomycetidae</taxon>
        <taxon>Agaricales</taxon>
        <taxon>Marasmiineae</taxon>
        <taxon>Marasmiaceae</taxon>
        <taxon>Paramarasmius</taxon>
    </lineage>
</organism>
<comment type="caution">
    <text evidence="3">The sequence shown here is derived from an EMBL/GenBank/DDBJ whole genome shotgun (WGS) entry which is preliminary data.</text>
</comment>
<reference evidence="3 4" key="1">
    <citation type="submission" date="2024-01" db="EMBL/GenBank/DDBJ databases">
        <title>A draft genome for a cacao thread blight-causing isolate of Paramarasmius palmivorus.</title>
        <authorList>
            <person name="Baruah I.K."/>
            <person name="Bukari Y."/>
            <person name="Amoako-Attah I."/>
            <person name="Meinhardt L.W."/>
            <person name="Bailey B.A."/>
            <person name="Cohen S.P."/>
        </authorList>
    </citation>
    <scope>NUCLEOTIDE SEQUENCE [LARGE SCALE GENOMIC DNA]</scope>
    <source>
        <strain evidence="3 4">GH-12</strain>
    </source>
</reference>
<dbReference type="Proteomes" id="UP001383192">
    <property type="component" value="Unassembled WGS sequence"/>
</dbReference>
<proteinExistence type="predicted"/>
<sequence length="460" mass="49798">MSGFASDIAFPRRIVLDDTDSRVKYSGSWSLDDIGSFNILGSLGPVYNNTMHGSSSNAASFSVTFEGEYIAVWGAKDTRKIRRTSSKDDLAMLPQWRCQVDGSTIQRVDYFKDVNHITNNLLCETGGLSTTTPHTLTVNVSIEDPQTQTFWMDKIEYSPGLDAESAGEVMKFDSSHVNVKYHNTSGYWFRDVGHSGELFNYTSTPGASLSFTFNGTSVSLYGFNEGDPIFSSPSISRYRIDDGEDTVFVSPGSRLSPYTGTFIDCLNEFLFQSPELEPGTHELIIMLAGGPTGKAQQSQGLSIDYFYVVASRGSDIKFKGITGGGATGPSGSSGSEGGSGMGRAIASGHSPPAGRIAGGVVGGLTALAVLGWLLSLVYTRLRRSRGLTRLTPYLYISSYMHRNPKSDTRIASGPASQGAALNLQDVERADVVERRHQDSGIRLTQAERIVIDVPPDYTVR</sequence>
<dbReference type="EMBL" id="JAYKXP010000074">
    <property type="protein sequence ID" value="KAK7030822.1"/>
    <property type="molecule type" value="Genomic_DNA"/>
</dbReference>
<evidence type="ECO:0008006" key="5">
    <source>
        <dbReference type="Google" id="ProtNLM"/>
    </source>
</evidence>
<keyword evidence="4" id="KW-1185">Reference proteome</keyword>
<protein>
    <recommendedName>
        <fullName evidence="5">Transmembrane protein</fullName>
    </recommendedName>
</protein>
<accession>A0AAW0BWD2</accession>
<keyword evidence="2" id="KW-0812">Transmembrane</keyword>
<keyword evidence="2" id="KW-0472">Membrane</keyword>
<evidence type="ECO:0000313" key="4">
    <source>
        <dbReference type="Proteomes" id="UP001383192"/>
    </source>
</evidence>
<feature type="transmembrane region" description="Helical" evidence="2">
    <location>
        <begin position="356"/>
        <end position="379"/>
    </location>
</feature>
<evidence type="ECO:0000313" key="3">
    <source>
        <dbReference type="EMBL" id="KAK7030822.1"/>
    </source>
</evidence>
<name>A0AAW0BWD2_9AGAR</name>
<dbReference type="AlphaFoldDB" id="A0AAW0BWD2"/>